<evidence type="ECO:0000313" key="9">
    <source>
        <dbReference type="EMBL" id="CAH0715040.1"/>
    </source>
</evidence>
<evidence type="ECO:0000256" key="4">
    <source>
        <dbReference type="ARBA" id="ARBA00012091"/>
    </source>
</evidence>
<organism evidence="9 10">
    <name type="scientific">Brenthis ino</name>
    <name type="common">lesser marbled fritillary</name>
    <dbReference type="NCBI Taxonomy" id="405034"/>
    <lineage>
        <taxon>Eukaryota</taxon>
        <taxon>Metazoa</taxon>
        <taxon>Ecdysozoa</taxon>
        <taxon>Arthropoda</taxon>
        <taxon>Hexapoda</taxon>
        <taxon>Insecta</taxon>
        <taxon>Pterygota</taxon>
        <taxon>Neoptera</taxon>
        <taxon>Endopterygota</taxon>
        <taxon>Lepidoptera</taxon>
        <taxon>Glossata</taxon>
        <taxon>Ditrysia</taxon>
        <taxon>Papilionoidea</taxon>
        <taxon>Nymphalidae</taxon>
        <taxon>Heliconiinae</taxon>
        <taxon>Argynnini</taxon>
        <taxon>Brenthis</taxon>
    </lineage>
</organism>
<evidence type="ECO:0000313" key="10">
    <source>
        <dbReference type="Proteomes" id="UP000838878"/>
    </source>
</evidence>
<feature type="active site" description="Proton donor" evidence="7">
    <location>
        <position position="343"/>
    </location>
</feature>
<evidence type="ECO:0000256" key="5">
    <source>
        <dbReference type="ARBA" id="ARBA00022797"/>
    </source>
</evidence>
<comment type="catalytic activity">
    <reaction evidence="1">
        <text>1-(4-methoxyphenyl)-N-methyl-N-[(3-methyloxetan-3-yl)methyl]methanamine + H2O = 2-{[(4-methoxybenzyl)(methyl)amino]methyl}-2-methylpropane-1,3-diol</text>
        <dbReference type="Rhea" id="RHEA:55764"/>
        <dbReference type="ChEBI" id="CHEBI:15377"/>
        <dbReference type="ChEBI" id="CHEBI:139161"/>
        <dbReference type="ChEBI" id="CHEBI:139164"/>
        <dbReference type="EC" id="3.3.2.9"/>
    </reaction>
</comment>
<feature type="domain" description="Epoxide hydrolase N-terminal" evidence="8">
    <location>
        <begin position="37"/>
        <end position="133"/>
    </location>
</feature>
<keyword evidence="10" id="KW-1185">Reference proteome</keyword>
<comment type="subcellular location">
    <subcellularLocation>
        <location evidence="2">Microsome membrane</location>
        <topology evidence="2">Single-pass membrane protein</topology>
    </subcellularLocation>
</comment>
<feature type="active site" description="Nucleophile" evidence="7">
    <location>
        <position position="199"/>
    </location>
</feature>
<dbReference type="GO" id="GO:0097176">
    <property type="term" value="P:epoxide metabolic process"/>
    <property type="evidence" value="ECO:0007669"/>
    <property type="project" value="TreeGrafter"/>
</dbReference>
<reference evidence="9" key="1">
    <citation type="submission" date="2021-12" db="EMBL/GenBank/DDBJ databases">
        <authorList>
            <person name="Martin H S."/>
        </authorList>
    </citation>
    <scope>NUCLEOTIDE SEQUENCE</scope>
</reference>
<dbReference type="InterPro" id="IPR000639">
    <property type="entry name" value="Epox_hydrolase-like"/>
</dbReference>
<protein>
    <recommendedName>
        <fullName evidence="4">microsomal epoxide hydrolase</fullName>
        <ecNumber evidence="4">3.3.2.9</ecNumber>
    </recommendedName>
</protein>
<dbReference type="Pfam" id="PF06441">
    <property type="entry name" value="EHN"/>
    <property type="match status" value="1"/>
</dbReference>
<dbReference type="PANTHER" id="PTHR21661">
    <property type="entry name" value="EPOXIDE HYDROLASE 1-RELATED"/>
    <property type="match status" value="1"/>
</dbReference>
<dbReference type="EMBL" id="OV170230">
    <property type="protein sequence ID" value="CAH0715040.1"/>
    <property type="molecule type" value="Genomic_DNA"/>
</dbReference>
<name>A0A8J9UUR4_9NEOP</name>
<evidence type="ECO:0000259" key="8">
    <source>
        <dbReference type="Pfam" id="PF06441"/>
    </source>
</evidence>
<dbReference type="InterPro" id="IPR016292">
    <property type="entry name" value="Epoxide_hydrolase"/>
</dbReference>
<evidence type="ECO:0000256" key="3">
    <source>
        <dbReference type="ARBA" id="ARBA00010088"/>
    </source>
</evidence>
<sequence>MAPKKKEKNKNSNVKKNEADVIKEVKKSRSNFVMEENVRRKFEAYRRVTKTKSFNESSAYGINSDVLGQIFAHWQFKYKYNQRQRFLNQFDHYKTNIQGLDIHFMRVVPRNVKNVQVLPLLLLHGWPSSVRDFYDIIPLLTKVRPGYNFVFEIIAPSLPGFAYSQATTKPGLTMYQMAIILRNLMERIGHKQFYVHGGDIGHIIGSHIATIFPKQVLGFHTTTPINLSKLAHLTLVVGSVWPTLVANELADKIYPLSDKLQYYIEESGFLHLQSTKPDTLGIALQDSPLGLAAYIIEKYLLYTNPANKDAFDGGFTSFNGTDLMDNVLMYWSTGSITTALRLYKESALNYNIEETLARIPTEVPTWGLRTKYDLAHQPDFILRWKYPNLLGTTNLDIGGHYIIFEKPEEVAQDLFKAVSRFLEKSY</sequence>
<evidence type="ECO:0000256" key="1">
    <source>
        <dbReference type="ARBA" id="ARBA00000221"/>
    </source>
</evidence>
<comment type="similarity">
    <text evidence="3">Belongs to the peptidase S33 family.</text>
</comment>
<feature type="non-terminal residue" evidence="9">
    <location>
        <position position="426"/>
    </location>
</feature>
<dbReference type="Proteomes" id="UP000838878">
    <property type="component" value="Chromosome 10"/>
</dbReference>
<keyword evidence="6" id="KW-0378">Hydrolase</keyword>
<keyword evidence="5" id="KW-0058">Aromatic hydrocarbons catabolism</keyword>
<feature type="active site" description="Proton acceptor" evidence="7">
    <location>
        <position position="400"/>
    </location>
</feature>
<dbReference type="PIRSF" id="PIRSF001112">
    <property type="entry name" value="Epoxide_hydrolase"/>
    <property type="match status" value="1"/>
</dbReference>
<dbReference type="Gene3D" id="3.40.50.1820">
    <property type="entry name" value="alpha/beta hydrolase"/>
    <property type="match status" value="1"/>
</dbReference>
<proteinExistence type="inferred from homology"/>
<dbReference type="PANTHER" id="PTHR21661:SF35">
    <property type="entry name" value="EPOXIDE HYDROLASE"/>
    <property type="match status" value="1"/>
</dbReference>
<dbReference type="InterPro" id="IPR010497">
    <property type="entry name" value="Epoxide_hydro_N"/>
</dbReference>
<accession>A0A8J9UUR4</accession>
<dbReference type="PRINTS" id="PR00412">
    <property type="entry name" value="EPOXHYDRLASE"/>
</dbReference>
<dbReference type="OrthoDB" id="7130006at2759"/>
<evidence type="ECO:0000256" key="2">
    <source>
        <dbReference type="ARBA" id="ARBA00004111"/>
    </source>
</evidence>
<dbReference type="SUPFAM" id="SSF53474">
    <property type="entry name" value="alpha/beta-Hydrolases"/>
    <property type="match status" value="1"/>
</dbReference>
<gene>
    <name evidence="9" type="ORF">BINO364_LOCUS2028</name>
</gene>
<dbReference type="AlphaFoldDB" id="A0A8J9UUR4"/>
<dbReference type="EC" id="3.3.2.9" evidence="4"/>
<dbReference type="GO" id="GO:0033961">
    <property type="term" value="F:cis-stilbene-oxide hydrolase activity"/>
    <property type="evidence" value="ECO:0007669"/>
    <property type="project" value="UniProtKB-EC"/>
</dbReference>
<evidence type="ECO:0000256" key="7">
    <source>
        <dbReference type="PIRSR" id="PIRSR001112-1"/>
    </source>
</evidence>
<dbReference type="InterPro" id="IPR029058">
    <property type="entry name" value="AB_hydrolase_fold"/>
</dbReference>
<evidence type="ECO:0000256" key="6">
    <source>
        <dbReference type="ARBA" id="ARBA00022801"/>
    </source>
</evidence>